<dbReference type="SUPFAM" id="SSF53098">
    <property type="entry name" value="Ribonuclease H-like"/>
    <property type="match status" value="1"/>
</dbReference>
<evidence type="ECO:0000313" key="3">
    <source>
        <dbReference type="Proteomes" id="UP000789396"/>
    </source>
</evidence>
<reference evidence="2" key="1">
    <citation type="submission" date="2021-06" db="EMBL/GenBank/DDBJ databases">
        <authorList>
            <person name="Kallberg Y."/>
            <person name="Tangrot J."/>
            <person name="Rosling A."/>
        </authorList>
    </citation>
    <scope>NUCLEOTIDE SEQUENCE</scope>
    <source>
        <strain evidence="2">IN212</strain>
    </source>
</reference>
<keyword evidence="3" id="KW-1185">Reference proteome</keyword>
<sequence>DTETESINSSNSKSGCPPTGVWKWFERGASKGDGHWEGTFNHLEDTPTDEPLYGMPNTTSSLIKEKKVDKQLTNWFDSVRLEKSKQSIIDEAITLAFIMCGILFRVINNPFFVNALKLLNPGYEAPSREVLSGRLLDIEVAKVINKVDKIIGSATNLTVAAAILNQKILQYQVSGGGLKTYIETRWTTIYECTSSIVRLKACLEDVQENHSEIIKPAILTILRSRGFFSDIQYLSEVLLPIKDAILSVEANRSTLADCYINLMKIATAIQNLPTDEYKGFRNYCIRKFNSRFDEFNDSAYQLAYFLHPAYKGVRLKFGTFPLIANPNPYIASYMIGRDTPLMWWNTCEAKPNCLQHRLEGLAKVYQFNLSNPIDQLRHTQTTEVTSEIMTNIAETVFKEFEEETLTEEEDTELPNPTEDLYSNEPDLNLNVSNFIDLYSSVFTNSESRYENQESNEIESDNNDVQEYNIDEIIA</sequence>
<feature type="non-terminal residue" evidence="2">
    <location>
        <position position="474"/>
    </location>
</feature>
<feature type="region of interest" description="Disordered" evidence="1">
    <location>
        <begin position="405"/>
        <end position="424"/>
    </location>
</feature>
<comment type="caution">
    <text evidence="2">The sequence shown here is derived from an EMBL/GenBank/DDBJ whole genome shotgun (WGS) entry which is preliminary data.</text>
</comment>
<dbReference type="OrthoDB" id="2422291at2759"/>
<organism evidence="2 3">
    <name type="scientific">Racocetra fulgida</name>
    <dbReference type="NCBI Taxonomy" id="60492"/>
    <lineage>
        <taxon>Eukaryota</taxon>
        <taxon>Fungi</taxon>
        <taxon>Fungi incertae sedis</taxon>
        <taxon>Mucoromycota</taxon>
        <taxon>Glomeromycotina</taxon>
        <taxon>Glomeromycetes</taxon>
        <taxon>Diversisporales</taxon>
        <taxon>Gigasporaceae</taxon>
        <taxon>Racocetra</taxon>
    </lineage>
</organism>
<evidence type="ECO:0000256" key="1">
    <source>
        <dbReference type="SAM" id="MobiDB-lite"/>
    </source>
</evidence>
<proteinExistence type="predicted"/>
<evidence type="ECO:0000313" key="2">
    <source>
        <dbReference type="EMBL" id="CAG8635797.1"/>
    </source>
</evidence>
<dbReference type="AlphaFoldDB" id="A0A9N9GYH9"/>
<gene>
    <name evidence="2" type="ORF">RFULGI_LOCUS7896</name>
</gene>
<dbReference type="Proteomes" id="UP000789396">
    <property type="component" value="Unassembled WGS sequence"/>
</dbReference>
<protein>
    <submittedName>
        <fullName evidence="2">13150_t:CDS:1</fullName>
    </submittedName>
</protein>
<dbReference type="EMBL" id="CAJVPZ010012012">
    <property type="protein sequence ID" value="CAG8635797.1"/>
    <property type="molecule type" value="Genomic_DNA"/>
</dbReference>
<name>A0A9N9GYH9_9GLOM</name>
<accession>A0A9N9GYH9</accession>
<dbReference type="InterPro" id="IPR012337">
    <property type="entry name" value="RNaseH-like_sf"/>
</dbReference>